<accession>A0ACC2J2L5</accession>
<keyword evidence="2" id="KW-1185">Reference proteome</keyword>
<name>A0ACC2J2L5_9PEZI</name>
<evidence type="ECO:0000313" key="1">
    <source>
        <dbReference type="EMBL" id="KAJ8121628.1"/>
    </source>
</evidence>
<comment type="caution">
    <text evidence="1">The sequence shown here is derived from an EMBL/GenBank/DDBJ whole genome shotgun (WGS) entry which is preliminary data.</text>
</comment>
<proteinExistence type="predicted"/>
<gene>
    <name evidence="1" type="ORF">ONZ43_g1967</name>
</gene>
<evidence type="ECO:0000313" key="2">
    <source>
        <dbReference type="Proteomes" id="UP001153334"/>
    </source>
</evidence>
<reference evidence="1" key="1">
    <citation type="submission" date="2022-11" db="EMBL/GenBank/DDBJ databases">
        <title>Genome Sequence of Nemania bipapillata.</title>
        <authorList>
            <person name="Buettner E."/>
        </authorList>
    </citation>
    <scope>NUCLEOTIDE SEQUENCE</scope>
    <source>
        <strain evidence="1">CP14</strain>
    </source>
</reference>
<organism evidence="1 2">
    <name type="scientific">Nemania bipapillata</name>
    <dbReference type="NCBI Taxonomy" id="110536"/>
    <lineage>
        <taxon>Eukaryota</taxon>
        <taxon>Fungi</taxon>
        <taxon>Dikarya</taxon>
        <taxon>Ascomycota</taxon>
        <taxon>Pezizomycotina</taxon>
        <taxon>Sordariomycetes</taxon>
        <taxon>Xylariomycetidae</taxon>
        <taxon>Xylariales</taxon>
        <taxon>Xylariaceae</taxon>
        <taxon>Nemania</taxon>
    </lineage>
</organism>
<dbReference type="EMBL" id="JAPESX010000376">
    <property type="protein sequence ID" value="KAJ8121628.1"/>
    <property type="molecule type" value="Genomic_DNA"/>
</dbReference>
<protein>
    <submittedName>
        <fullName evidence="1">Uncharacterized protein</fullName>
    </submittedName>
</protein>
<dbReference type="Proteomes" id="UP001153334">
    <property type="component" value="Unassembled WGS sequence"/>
</dbReference>
<sequence length="137" mass="15315">MGRGRLDVTLQSSPLQVWFDAYVDFLIRYQPFHFAAEAGVSIGIECVVDFCIASTTISASLGVTLYLQGPPKTRDDKADEHNSVRRRWGGSEQNIFAKPMRMTYRLKSAVEIKIYRDSVETVPLASAETGHNEEGDD</sequence>